<dbReference type="RefSeq" id="WP_014259650.1">
    <property type="nucleotide sequence ID" value="NC_016629.1"/>
</dbReference>
<dbReference type="STRING" id="690850.Desaf_1529"/>
<evidence type="ECO:0000313" key="3">
    <source>
        <dbReference type="EMBL" id="EGJ49866.1"/>
    </source>
</evidence>
<dbReference type="EMBL" id="CP003221">
    <property type="protein sequence ID" value="EGJ49866.1"/>
    <property type="molecule type" value="Genomic_DNA"/>
</dbReference>
<evidence type="ECO:0000259" key="2">
    <source>
        <dbReference type="Pfam" id="PF23470"/>
    </source>
</evidence>
<dbReference type="Pfam" id="PF21476">
    <property type="entry name" value="PF0610-like_N"/>
    <property type="match status" value="1"/>
</dbReference>
<dbReference type="SUPFAM" id="SSF46785">
    <property type="entry name" value="Winged helix' DNA-binding domain"/>
    <property type="match status" value="1"/>
</dbReference>
<feature type="domain" description="PF0610-like winged HTH N-terminal" evidence="1">
    <location>
        <begin position="17"/>
        <end position="66"/>
    </location>
</feature>
<dbReference type="Pfam" id="PF23470">
    <property type="entry name" value="Zn_ribbon_PF0610"/>
    <property type="match status" value="1"/>
</dbReference>
<dbReference type="KEGG" id="daf:Desaf_1529"/>
<dbReference type="AlphaFoldDB" id="F3Z0P2"/>
<keyword evidence="4" id="KW-1185">Reference proteome</keyword>
<reference evidence="3 4" key="1">
    <citation type="journal article" date="2011" name="J. Bacteriol.">
        <title>Genome sequence of the mercury-methylating and pleomorphic Desulfovibrio africanus Strain Walvis Bay.</title>
        <authorList>
            <person name="Brown S.D."/>
            <person name="Wall J.D."/>
            <person name="Kucken A.M."/>
            <person name="Gilmour C.C."/>
            <person name="Podar M."/>
            <person name="Brandt C.C."/>
            <person name="Teshima H."/>
            <person name="Detter J.C."/>
            <person name="Han C.S."/>
            <person name="Land M.L."/>
            <person name="Lucas S."/>
            <person name="Han J."/>
            <person name="Pennacchio L."/>
            <person name="Nolan M."/>
            <person name="Pitluck S."/>
            <person name="Woyke T."/>
            <person name="Goodwin L."/>
            <person name="Palumbo A.V."/>
            <person name="Elias D.A."/>
        </authorList>
    </citation>
    <scope>NUCLEOTIDE SEQUENCE [LARGE SCALE GENOMIC DNA]</scope>
    <source>
        <strain evidence="3 4">Walvis Bay</strain>
    </source>
</reference>
<dbReference type="PANTHER" id="PTHR40663:SF2">
    <property type="entry name" value="TRANSCRIPTIONAL REGULATOR"/>
    <property type="match status" value="1"/>
</dbReference>
<dbReference type="HOGENOM" id="CLU_162441_0_0_7"/>
<dbReference type="InterPro" id="IPR036390">
    <property type="entry name" value="WH_DNA-bd_sf"/>
</dbReference>
<protein>
    <submittedName>
        <fullName evidence="3">Transcriptional regulator</fullName>
    </submittedName>
</protein>
<gene>
    <name evidence="3" type="ORF">Desaf_1529</name>
</gene>
<dbReference type="InterPro" id="IPR049159">
    <property type="entry name" value="PF0610-like_wHTH_N"/>
</dbReference>
<evidence type="ECO:0000259" key="1">
    <source>
        <dbReference type="Pfam" id="PF21476"/>
    </source>
</evidence>
<evidence type="ECO:0000313" key="4">
    <source>
        <dbReference type="Proteomes" id="UP000007844"/>
    </source>
</evidence>
<dbReference type="Proteomes" id="UP000007844">
    <property type="component" value="Chromosome"/>
</dbReference>
<dbReference type="InterPro" id="IPR038767">
    <property type="entry name" value="PF0610-like"/>
</dbReference>
<organism evidence="3 4">
    <name type="scientific">Desulfocurvibacter africanus subsp. africanus str. Walvis Bay</name>
    <dbReference type="NCBI Taxonomy" id="690850"/>
    <lineage>
        <taxon>Bacteria</taxon>
        <taxon>Pseudomonadati</taxon>
        <taxon>Thermodesulfobacteriota</taxon>
        <taxon>Desulfovibrionia</taxon>
        <taxon>Desulfovibrionales</taxon>
        <taxon>Desulfovibrionaceae</taxon>
        <taxon>Desulfocurvibacter</taxon>
    </lineage>
</organism>
<dbReference type="InterPro" id="IPR057022">
    <property type="entry name" value="PF0610-like_Zn_ribbon_C"/>
</dbReference>
<proteinExistence type="predicted"/>
<accession>F3Z0P2</accession>
<sequence>MKAKVKGPYIPPERGATERRTIMDLLRDEPMTAKDISAEAGIAEKRVLDALEHIRRSAPSQGLRLVVEPARCRSCGFAFAKRDRLGKPGHCPMCKKTFIEEPKFRLEEI</sequence>
<dbReference type="eggNOG" id="COG3357">
    <property type="taxonomic scope" value="Bacteria"/>
</dbReference>
<dbReference type="PANTHER" id="PTHR40663">
    <property type="match status" value="1"/>
</dbReference>
<name>F3Z0P2_DESAF</name>
<feature type="domain" description="PF0610-like rubredoxin-like zinc beta-ribbon C-terminal" evidence="2">
    <location>
        <begin position="69"/>
        <end position="107"/>
    </location>
</feature>